<dbReference type="AlphaFoldDB" id="A0AAV5WSK6"/>
<accession>A0AAV5WSK6</accession>
<evidence type="ECO:0000256" key="1">
    <source>
        <dbReference type="SAM" id="Phobius"/>
    </source>
</evidence>
<organism evidence="2 3">
    <name type="scientific">Pristionchus fissidentatus</name>
    <dbReference type="NCBI Taxonomy" id="1538716"/>
    <lineage>
        <taxon>Eukaryota</taxon>
        <taxon>Metazoa</taxon>
        <taxon>Ecdysozoa</taxon>
        <taxon>Nematoda</taxon>
        <taxon>Chromadorea</taxon>
        <taxon>Rhabditida</taxon>
        <taxon>Rhabditina</taxon>
        <taxon>Diplogasteromorpha</taxon>
        <taxon>Diplogasteroidea</taxon>
        <taxon>Neodiplogasteridae</taxon>
        <taxon>Pristionchus</taxon>
    </lineage>
</organism>
<gene>
    <name evidence="2" type="ORF">PFISCL1PPCAC_23976</name>
</gene>
<keyword evidence="1" id="KW-0472">Membrane</keyword>
<dbReference type="Proteomes" id="UP001432322">
    <property type="component" value="Unassembled WGS sequence"/>
</dbReference>
<keyword evidence="1" id="KW-0812">Transmembrane</keyword>
<keyword evidence="1" id="KW-1133">Transmembrane helix</keyword>
<evidence type="ECO:0000313" key="2">
    <source>
        <dbReference type="EMBL" id="GMT32679.1"/>
    </source>
</evidence>
<feature type="non-terminal residue" evidence="2">
    <location>
        <position position="1"/>
    </location>
</feature>
<reference evidence="2" key="1">
    <citation type="submission" date="2023-10" db="EMBL/GenBank/DDBJ databases">
        <title>Genome assembly of Pristionchus species.</title>
        <authorList>
            <person name="Yoshida K."/>
            <person name="Sommer R.J."/>
        </authorList>
    </citation>
    <scope>NUCLEOTIDE SEQUENCE</scope>
    <source>
        <strain evidence="2">RS5133</strain>
    </source>
</reference>
<sequence>PMSSHPRFFSSLLHQFLLLLLLISIVPLVIGQLRHTFDTKEMCNARCAGQCASENSGDHMGMPRWVCNTSGHPKNTRYTDDEYPDESEGESSVPSLAILVPVCILASLFFFFVCVSCTQRFLR</sequence>
<proteinExistence type="predicted"/>
<keyword evidence="3" id="KW-1185">Reference proteome</keyword>
<protein>
    <submittedName>
        <fullName evidence="2">Uncharacterized protein</fullName>
    </submittedName>
</protein>
<comment type="caution">
    <text evidence="2">The sequence shown here is derived from an EMBL/GenBank/DDBJ whole genome shotgun (WGS) entry which is preliminary data.</text>
</comment>
<feature type="transmembrane region" description="Helical" evidence="1">
    <location>
        <begin position="96"/>
        <end position="117"/>
    </location>
</feature>
<name>A0AAV5WSK6_9BILA</name>
<feature type="transmembrane region" description="Helical" evidence="1">
    <location>
        <begin position="12"/>
        <end position="30"/>
    </location>
</feature>
<evidence type="ECO:0000313" key="3">
    <source>
        <dbReference type="Proteomes" id="UP001432322"/>
    </source>
</evidence>
<dbReference type="EMBL" id="BTSY01000006">
    <property type="protein sequence ID" value="GMT32679.1"/>
    <property type="molecule type" value="Genomic_DNA"/>
</dbReference>